<feature type="transmembrane region" description="Helical" evidence="1">
    <location>
        <begin position="6"/>
        <end position="23"/>
    </location>
</feature>
<gene>
    <name evidence="2" type="ORF">clas41</name>
</gene>
<protein>
    <submittedName>
        <fullName evidence="2">Clas41</fullName>
    </submittedName>
</protein>
<dbReference type="Pfam" id="PF07280">
    <property type="entry name" value="Ac110_PIF"/>
    <property type="match status" value="1"/>
</dbReference>
<accession>A0A0K0WS53</accession>
<keyword evidence="1" id="KW-1133">Transmembrane helix</keyword>
<evidence type="ECO:0000313" key="2">
    <source>
        <dbReference type="EMBL" id="AKS25384.1"/>
    </source>
</evidence>
<dbReference type="InterPro" id="IPR009903">
    <property type="entry name" value="AcMNPV_AC110"/>
</dbReference>
<proteinExistence type="predicted"/>
<sequence length="50" mass="5808">MSIQVVILAAIVCVIILYVWRLNRGQEILQIQYKHKFIPLPLAKYVNNIA</sequence>
<keyword evidence="3" id="KW-1185">Reference proteome</keyword>
<keyword evidence="1" id="KW-0812">Transmembrane</keyword>
<name>A0A0K0WS53_9BBAC</name>
<evidence type="ECO:0000313" key="3">
    <source>
        <dbReference type="Proteomes" id="UP000232791"/>
    </source>
</evidence>
<dbReference type="Proteomes" id="UP000232791">
    <property type="component" value="Segment"/>
</dbReference>
<dbReference type="EMBL" id="KR091910">
    <property type="protein sequence ID" value="AKS25384.1"/>
    <property type="molecule type" value="Genomic_DNA"/>
</dbReference>
<reference evidence="2 3" key="1">
    <citation type="journal article" date="2015" name="PLoS ONE">
        <title>The Complete Genome of a New Betabaculovirus from Clostera anastomosis.</title>
        <authorList>
            <person name="Yin F."/>
            <person name="Zhu Z."/>
            <person name="Liu X."/>
            <person name="Hou D."/>
            <person name="Wang J."/>
            <person name="Zhang L."/>
            <person name="Wang M."/>
            <person name="Kou Z."/>
            <person name="Wang H."/>
            <person name="Deng F."/>
            <person name="Hu Z."/>
        </authorList>
    </citation>
    <scope>NUCLEOTIDE SEQUENCE [LARGE SCALE GENOMIC DNA]</scope>
    <source>
        <strain evidence="2 3">ClasGV-B</strain>
    </source>
</reference>
<evidence type="ECO:0000256" key="1">
    <source>
        <dbReference type="SAM" id="Phobius"/>
    </source>
</evidence>
<keyword evidence="1" id="KW-0472">Membrane</keyword>
<dbReference type="OrthoDB" id="28825at10239"/>
<organism evidence="2 3">
    <name type="scientific">Clostera anastomosis granulovirus B</name>
    <dbReference type="NCBI Taxonomy" id="1986290"/>
    <lineage>
        <taxon>Viruses</taxon>
        <taxon>Viruses incertae sedis</taxon>
        <taxon>Naldaviricetes</taxon>
        <taxon>Lefavirales</taxon>
        <taxon>Baculoviridae</taxon>
        <taxon>Betabaculovirus</taxon>
        <taxon>Betabaculovirus alterclanastomosis</taxon>
    </lineage>
</organism>